<protein>
    <submittedName>
        <fullName evidence="9">ABC-type nitrate/sulfonate/bicarbonate transport system permease component</fullName>
    </submittedName>
</protein>
<dbReference type="PANTHER" id="PTHR30151:SF25">
    <property type="entry name" value="TAURINE TRANSPORT SYSTEM PERMEASE PROTEIN TAUC"/>
    <property type="match status" value="1"/>
</dbReference>
<feature type="domain" description="ABC transmembrane type-1" evidence="8">
    <location>
        <begin position="80"/>
        <end position="264"/>
    </location>
</feature>
<feature type="transmembrane region" description="Helical" evidence="7">
    <location>
        <begin position="129"/>
        <end position="158"/>
    </location>
</feature>
<keyword evidence="4 7" id="KW-0812">Transmembrane</keyword>
<feature type="transmembrane region" description="Helical" evidence="7">
    <location>
        <begin position="87"/>
        <end position="108"/>
    </location>
</feature>
<dbReference type="AlphaFoldDB" id="A0A4Q7U2N2"/>
<evidence type="ECO:0000256" key="7">
    <source>
        <dbReference type="RuleBase" id="RU363032"/>
    </source>
</evidence>
<dbReference type="OrthoDB" id="3173654at2"/>
<comment type="similarity">
    <text evidence="7">Belongs to the binding-protein-dependent transport system permease family.</text>
</comment>
<evidence type="ECO:0000313" key="9">
    <source>
        <dbReference type="EMBL" id="RZT66688.1"/>
    </source>
</evidence>
<dbReference type="PANTHER" id="PTHR30151">
    <property type="entry name" value="ALKANE SULFONATE ABC TRANSPORTER-RELATED, MEMBRANE SUBUNIT"/>
    <property type="match status" value="1"/>
</dbReference>
<dbReference type="SUPFAM" id="SSF161098">
    <property type="entry name" value="MetI-like"/>
    <property type="match status" value="1"/>
</dbReference>
<feature type="transmembrane region" description="Helical" evidence="7">
    <location>
        <begin position="242"/>
        <end position="263"/>
    </location>
</feature>
<evidence type="ECO:0000256" key="6">
    <source>
        <dbReference type="ARBA" id="ARBA00023136"/>
    </source>
</evidence>
<dbReference type="CDD" id="cd06261">
    <property type="entry name" value="TM_PBP2"/>
    <property type="match status" value="1"/>
</dbReference>
<dbReference type="InterPro" id="IPR000515">
    <property type="entry name" value="MetI-like"/>
</dbReference>
<organism evidence="9 10">
    <name type="scientific">Leucobacter luti</name>
    <dbReference type="NCBI Taxonomy" id="340320"/>
    <lineage>
        <taxon>Bacteria</taxon>
        <taxon>Bacillati</taxon>
        <taxon>Actinomycetota</taxon>
        <taxon>Actinomycetes</taxon>
        <taxon>Micrococcales</taxon>
        <taxon>Microbacteriaceae</taxon>
        <taxon>Leucobacter</taxon>
    </lineage>
</organism>
<keyword evidence="3" id="KW-1003">Cell membrane</keyword>
<comment type="subcellular location">
    <subcellularLocation>
        <location evidence="1 7">Cell membrane</location>
        <topology evidence="1 7">Multi-pass membrane protein</topology>
    </subcellularLocation>
</comment>
<dbReference type="Proteomes" id="UP000291832">
    <property type="component" value="Unassembled WGS sequence"/>
</dbReference>
<dbReference type="GO" id="GO:0005886">
    <property type="term" value="C:plasma membrane"/>
    <property type="evidence" value="ECO:0007669"/>
    <property type="project" value="UniProtKB-SubCell"/>
</dbReference>
<evidence type="ECO:0000256" key="4">
    <source>
        <dbReference type="ARBA" id="ARBA00022692"/>
    </source>
</evidence>
<keyword evidence="6 7" id="KW-0472">Membrane</keyword>
<keyword evidence="5 7" id="KW-1133">Transmembrane helix</keyword>
<keyword evidence="10" id="KW-1185">Reference proteome</keyword>
<evidence type="ECO:0000256" key="5">
    <source>
        <dbReference type="ARBA" id="ARBA00022989"/>
    </source>
</evidence>
<gene>
    <name evidence="9" type="ORF">EV139_0815</name>
</gene>
<dbReference type="RefSeq" id="WP_130453046.1">
    <property type="nucleotide sequence ID" value="NZ_QYAG01000001.1"/>
</dbReference>
<sequence>MTTTTLRTIAQRGSGAKARSAMRRAAALLALPAILVALWWFGSAGSTNYLNPPLSTTIAEFWPTWFGGEDFMATRFMRDVVPSVLRILAGYTLALVAGIVLGITVGTSRRIRATVEPVLEFFRAIPPPVLVPIFMLFMGIGDGMKIAVIAIGCLWPILLNTVEGVRAIDPVLRDTARSYRFSRWGTLRRVTLPGASPQIVTGARQALSIGIILMVISEMFAAKDGLGFTIVQFQRSFAIPQMWGGVILLGVLGALLSLVFRVISGSVLTWYHGYLQTQREGA</sequence>
<comment type="caution">
    <text evidence="9">The sequence shown here is derived from an EMBL/GenBank/DDBJ whole genome shotgun (WGS) entry which is preliminary data.</text>
</comment>
<reference evidence="9 10" key="1">
    <citation type="journal article" date="2015" name="Stand. Genomic Sci.">
        <title>Genomic Encyclopedia of Bacterial and Archaeal Type Strains, Phase III: the genomes of soil and plant-associated and newly described type strains.</title>
        <authorList>
            <person name="Whitman W.B."/>
            <person name="Woyke T."/>
            <person name="Klenk H.P."/>
            <person name="Zhou Y."/>
            <person name="Lilburn T.G."/>
            <person name="Beck B.J."/>
            <person name="De Vos P."/>
            <person name="Vandamme P."/>
            <person name="Eisen J.A."/>
            <person name="Garrity G."/>
            <person name="Hugenholtz P."/>
            <person name="Kyrpides N.C."/>
        </authorList>
    </citation>
    <scope>NUCLEOTIDE SEQUENCE [LARGE SCALE GENOMIC DNA]</scope>
    <source>
        <strain evidence="9 10">RF6</strain>
    </source>
</reference>
<dbReference type="GO" id="GO:0010438">
    <property type="term" value="P:cellular response to sulfur starvation"/>
    <property type="evidence" value="ECO:0007669"/>
    <property type="project" value="TreeGrafter"/>
</dbReference>
<dbReference type="InterPro" id="IPR035906">
    <property type="entry name" value="MetI-like_sf"/>
</dbReference>
<evidence type="ECO:0000259" key="8">
    <source>
        <dbReference type="PROSITE" id="PS50928"/>
    </source>
</evidence>
<name>A0A4Q7U2N2_9MICO</name>
<evidence type="ECO:0000313" key="10">
    <source>
        <dbReference type="Proteomes" id="UP000291832"/>
    </source>
</evidence>
<dbReference type="Pfam" id="PF00528">
    <property type="entry name" value="BPD_transp_1"/>
    <property type="match status" value="1"/>
</dbReference>
<evidence type="ECO:0000256" key="2">
    <source>
        <dbReference type="ARBA" id="ARBA00022448"/>
    </source>
</evidence>
<proteinExistence type="inferred from homology"/>
<keyword evidence="2 7" id="KW-0813">Transport</keyword>
<accession>A0A4Q7U2N2</accession>
<dbReference type="GO" id="GO:0055085">
    <property type="term" value="P:transmembrane transport"/>
    <property type="evidence" value="ECO:0007669"/>
    <property type="project" value="InterPro"/>
</dbReference>
<dbReference type="EMBL" id="SHKI01000003">
    <property type="protein sequence ID" value="RZT66688.1"/>
    <property type="molecule type" value="Genomic_DNA"/>
</dbReference>
<feature type="transmembrane region" description="Helical" evidence="7">
    <location>
        <begin position="21"/>
        <end position="41"/>
    </location>
</feature>
<evidence type="ECO:0000256" key="3">
    <source>
        <dbReference type="ARBA" id="ARBA00022475"/>
    </source>
</evidence>
<evidence type="ECO:0000256" key="1">
    <source>
        <dbReference type="ARBA" id="ARBA00004651"/>
    </source>
</evidence>
<dbReference type="PROSITE" id="PS50928">
    <property type="entry name" value="ABC_TM1"/>
    <property type="match status" value="1"/>
</dbReference>
<dbReference type="Gene3D" id="1.10.3720.10">
    <property type="entry name" value="MetI-like"/>
    <property type="match status" value="1"/>
</dbReference>